<dbReference type="EMBL" id="JAEKPD010000022">
    <property type="protein sequence ID" value="MBJ3764358.1"/>
    <property type="molecule type" value="Genomic_DNA"/>
</dbReference>
<keyword evidence="2" id="KW-1185">Reference proteome</keyword>
<protein>
    <submittedName>
        <fullName evidence="1">Uncharacterized protein</fullName>
    </submittedName>
</protein>
<evidence type="ECO:0000313" key="2">
    <source>
        <dbReference type="Proteomes" id="UP000642488"/>
    </source>
</evidence>
<name>A0A934MDW8_9RHOB</name>
<proteinExistence type="predicted"/>
<evidence type="ECO:0000313" key="1">
    <source>
        <dbReference type="EMBL" id="MBJ3764358.1"/>
    </source>
</evidence>
<sequence length="53" mass="5902">MPKTASASLEAVLWPFADIAQQEDPPRKHMALVEVLETRAVISPERAWRPTGC</sequence>
<comment type="caution">
    <text evidence="1">The sequence shown here is derived from an EMBL/GenBank/DDBJ whole genome shotgun (WGS) entry which is preliminary data.</text>
</comment>
<reference evidence="1" key="1">
    <citation type="submission" date="2020-12" db="EMBL/GenBank/DDBJ databases">
        <title>Bacterial taxonomy.</title>
        <authorList>
            <person name="Pan X."/>
        </authorList>
    </citation>
    <scope>NUCLEOTIDE SEQUENCE</scope>
    <source>
        <strain evidence="1">KCTC 52957</strain>
    </source>
</reference>
<accession>A0A934MDW8</accession>
<dbReference type="Proteomes" id="UP000642488">
    <property type="component" value="Unassembled WGS sequence"/>
</dbReference>
<dbReference type="RefSeq" id="WP_198917529.1">
    <property type="nucleotide sequence ID" value="NZ_JAEKPD010000022.1"/>
</dbReference>
<organism evidence="1 2">
    <name type="scientific">Palleronia pontilimi</name>
    <dbReference type="NCBI Taxonomy" id="1964209"/>
    <lineage>
        <taxon>Bacteria</taxon>
        <taxon>Pseudomonadati</taxon>
        <taxon>Pseudomonadota</taxon>
        <taxon>Alphaproteobacteria</taxon>
        <taxon>Rhodobacterales</taxon>
        <taxon>Roseobacteraceae</taxon>
        <taxon>Palleronia</taxon>
    </lineage>
</organism>
<dbReference type="AlphaFoldDB" id="A0A934MDW8"/>
<gene>
    <name evidence="1" type="ORF">ILP92_16580</name>
</gene>